<keyword evidence="4" id="KW-0680">Restriction system</keyword>
<dbReference type="GO" id="GO:0032259">
    <property type="term" value="P:methylation"/>
    <property type="evidence" value="ECO:0007669"/>
    <property type="project" value="UniProtKB-KW"/>
</dbReference>
<comment type="caution">
    <text evidence="7">The sequence shown here is derived from an EMBL/GenBank/DDBJ whole genome shotgun (WGS) entry which is preliminary data.</text>
</comment>
<accession>A0A0G0NR23</accession>
<dbReference type="InterPro" id="IPR003356">
    <property type="entry name" value="DNA_methylase_A-5"/>
</dbReference>
<dbReference type="SUPFAM" id="SSF53335">
    <property type="entry name" value="S-adenosyl-L-methionine-dependent methyltransferases"/>
    <property type="match status" value="1"/>
</dbReference>
<evidence type="ECO:0000256" key="4">
    <source>
        <dbReference type="ARBA" id="ARBA00022747"/>
    </source>
</evidence>
<dbReference type="GO" id="GO:0009307">
    <property type="term" value="P:DNA restriction-modification system"/>
    <property type="evidence" value="ECO:0007669"/>
    <property type="project" value="UniProtKB-KW"/>
</dbReference>
<evidence type="ECO:0000256" key="2">
    <source>
        <dbReference type="ARBA" id="ARBA00022603"/>
    </source>
</evidence>
<dbReference type="Pfam" id="PF02384">
    <property type="entry name" value="N6_Mtase"/>
    <property type="match status" value="1"/>
</dbReference>
<evidence type="ECO:0000259" key="6">
    <source>
        <dbReference type="Pfam" id="PF02384"/>
    </source>
</evidence>
<name>A0A0G0NR23_9BACT</name>
<evidence type="ECO:0000313" key="7">
    <source>
        <dbReference type="EMBL" id="KKQ88349.1"/>
    </source>
</evidence>
<dbReference type="PROSITE" id="PS00092">
    <property type="entry name" value="N6_MTASE"/>
    <property type="match status" value="1"/>
</dbReference>
<dbReference type="AlphaFoldDB" id="A0A0G0NR23"/>
<dbReference type="GO" id="GO:0003677">
    <property type="term" value="F:DNA binding"/>
    <property type="evidence" value="ECO:0007669"/>
    <property type="project" value="InterPro"/>
</dbReference>
<evidence type="ECO:0000313" key="8">
    <source>
        <dbReference type="Proteomes" id="UP000033934"/>
    </source>
</evidence>
<feature type="domain" description="DNA methylase adenine-specific" evidence="6">
    <location>
        <begin position="306"/>
        <end position="528"/>
    </location>
</feature>
<organism evidence="7 8">
    <name type="scientific">Berkelbacteria bacterium GW2011_GWA2_38_9</name>
    <dbReference type="NCBI Taxonomy" id="1618334"/>
    <lineage>
        <taxon>Bacteria</taxon>
        <taxon>Candidatus Berkelbacteria</taxon>
    </lineage>
</organism>
<keyword evidence="2" id="KW-0489">Methyltransferase</keyword>
<dbReference type="InterPro" id="IPR002052">
    <property type="entry name" value="DNA_methylase_N6_adenine_CS"/>
</dbReference>
<dbReference type="EMBL" id="LBVO01000033">
    <property type="protein sequence ID" value="KKQ88349.1"/>
    <property type="molecule type" value="Genomic_DNA"/>
</dbReference>
<dbReference type="EC" id="2.1.1.72" evidence="1"/>
<dbReference type="Proteomes" id="UP000033934">
    <property type="component" value="Unassembled WGS sequence"/>
</dbReference>
<dbReference type="GO" id="GO:0008170">
    <property type="term" value="F:N-methyltransferase activity"/>
    <property type="evidence" value="ECO:0007669"/>
    <property type="project" value="InterPro"/>
</dbReference>
<dbReference type="InterPro" id="IPR050953">
    <property type="entry name" value="N4_N6_ade-DNA_methylase"/>
</dbReference>
<gene>
    <name evidence="7" type="ORF">UT11_C0033G0003</name>
</gene>
<protein>
    <recommendedName>
        <fullName evidence="1">site-specific DNA-methyltransferase (adenine-specific)</fullName>
        <ecNumber evidence="1">2.1.1.72</ecNumber>
    </recommendedName>
</protein>
<dbReference type="Gene3D" id="3.40.50.150">
    <property type="entry name" value="Vaccinia Virus protein VP39"/>
    <property type="match status" value="1"/>
</dbReference>
<dbReference type="InterPro" id="IPR029063">
    <property type="entry name" value="SAM-dependent_MTases_sf"/>
</dbReference>
<proteinExistence type="predicted"/>
<evidence type="ECO:0000256" key="5">
    <source>
        <dbReference type="ARBA" id="ARBA00047942"/>
    </source>
</evidence>
<comment type="catalytic activity">
    <reaction evidence="5">
        <text>a 2'-deoxyadenosine in DNA + S-adenosyl-L-methionine = an N(6)-methyl-2'-deoxyadenosine in DNA + S-adenosyl-L-homocysteine + H(+)</text>
        <dbReference type="Rhea" id="RHEA:15197"/>
        <dbReference type="Rhea" id="RHEA-COMP:12418"/>
        <dbReference type="Rhea" id="RHEA-COMP:12419"/>
        <dbReference type="ChEBI" id="CHEBI:15378"/>
        <dbReference type="ChEBI" id="CHEBI:57856"/>
        <dbReference type="ChEBI" id="CHEBI:59789"/>
        <dbReference type="ChEBI" id="CHEBI:90615"/>
        <dbReference type="ChEBI" id="CHEBI:90616"/>
        <dbReference type="EC" id="2.1.1.72"/>
    </reaction>
</comment>
<dbReference type="PATRIC" id="fig|1618334.3.peg.520"/>
<dbReference type="PANTHER" id="PTHR33841:SF1">
    <property type="entry name" value="DNA METHYLTRANSFERASE A"/>
    <property type="match status" value="1"/>
</dbReference>
<reference evidence="7 8" key="1">
    <citation type="journal article" date="2015" name="Nature">
        <title>rRNA introns, odd ribosomes, and small enigmatic genomes across a large radiation of phyla.</title>
        <authorList>
            <person name="Brown C.T."/>
            <person name="Hug L.A."/>
            <person name="Thomas B.C."/>
            <person name="Sharon I."/>
            <person name="Castelle C.J."/>
            <person name="Singh A."/>
            <person name="Wilkins M.J."/>
            <person name="Williams K.H."/>
            <person name="Banfield J.F."/>
        </authorList>
    </citation>
    <scope>NUCLEOTIDE SEQUENCE [LARGE SCALE GENOMIC DNA]</scope>
</reference>
<sequence>MLTKYLQGLLDKSKLGDATEPSYYPVLEQLLSDWSQKNNKSIQITSLPKRTEAGNPDFRILNNKNELIGYIEAKDFKIDLDQVEGTEQLMRYRKTYFNLILTNFFEFRLYRRIELDKPAQLINKTFIGRPFVLNELHTTTSPQNEQDFFNLIEQFVSFSTLKTTSAKVLATELAKRTRFLREQVIDEELKEEKIEDIQTLESFYKAFKDHLISSLTLEDFSDLFAQTITYGLFAARSRSKEEFNRELAYKYIPSTIGILRNVFKFIASADLPQTMSWIIDDIAGVLASTDVKKIMNDFYQEGKGHDPIIHFYETFLAAYDPKEREKRGVYYTPESVVSYIVRSVHKVLKEKFGKTDGFATQSVTVLDPAAGTLTFPVAAIQIAISEYQKTYGSGATSSLIKDHILKNFYAFELMMAPYAIGHLKVGFVLDEHNYQLADDERFNLFLTNTLEFDKEDPNRFPGIIEQTIAKESAEALKVKEEIPVMVIIGNPPYSGSSDNKGKWILDQIQEYKQIEGQPLGERNPKWIQDDYVKFFRFAQWKIEQSGQGVIGFITNHAWLDNPTFRAMRYSLMKTFDEIYILNLHGSTLKKEKTPTDGKDENVFDIQTGVAIAIMVKYKK</sequence>
<keyword evidence="3" id="KW-0808">Transferase</keyword>
<dbReference type="PANTHER" id="PTHR33841">
    <property type="entry name" value="DNA METHYLTRANSFERASE YEEA-RELATED"/>
    <property type="match status" value="1"/>
</dbReference>
<dbReference type="GO" id="GO:0009007">
    <property type="term" value="F:site-specific DNA-methyltransferase (adenine-specific) activity"/>
    <property type="evidence" value="ECO:0007669"/>
    <property type="project" value="UniProtKB-EC"/>
</dbReference>
<evidence type="ECO:0000256" key="1">
    <source>
        <dbReference type="ARBA" id="ARBA00011900"/>
    </source>
</evidence>
<evidence type="ECO:0000256" key="3">
    <source>
        <dbReference type="ARBA" id="ARBA00022679"/>
    </source>
</evidence>
<dbReference type="PRINTS" id="PR00507">
    <property type="entry name" value="N12N6MTFRASE"/>
</dbReference>